<proteinExistence type="predicted"/>
<evidence type="ECO:0000313" key="1">
    <source>
        <dbReference type="EMBL" id="ART72841.1"/>
    </source>
</evidence>
<dbReference type="RefSeq" id="WP_087080498.1">
    <property type="nucleotide sequence ID" value="NZ_CP020809.1"/>
</dbReference>
<dbReference type="EMBL" id="CP020809">
    <property type="protein sequence ID" value="ART72841.1"/>
    <property type="molecule type" value="Genomic_DNA"/>
</dbReference>
<dbReference type="Proteomes" id="UP000195331">
    <property type="component" value="Chromosome"/>
</dbReference>
<organism evidence="1 2">
    <name type="scientific">Mycobacterium dioxanotrophicus</name>
    <dbReference type="NCBI Taxonomy" id="482462"/>
    <lineage>
        <taxon>Bacteria</taxon>
        <taxon>Bacillati</taxon>
        <taxon>Actinomycetota</taxon>
        <taxon>Actinomycetes</taxon>
        <taxon>Mycobacteriales</taxon>
        <taxon>Mycobacteriaceae</taxon>
        <taxon>Mycobacterium</taxon>
    </lineage>
</organism>
<sequence>MGLSVMPKAHLSDADVADALQRAVSVAGVILDVLAEADPLGLRRRTHDLGSGAGAGCLGGAFNLAARVLDCADLPGTQSWERKDRTARIQWWVRRVGAIDTVLVAFPGVFGVLAKRLPIQDVFGFANQALVLCAVAREYGITDTPTQVRLLASVLCGRELDKSSAAMDPEEAWPELSDRSIIGKLWHLAGILNAVSEELGKRPHPRSIFRYFAMLPWIGAVADYLGEYGALVRAADAGETWILAQDNEVDEAGSAPDAREAVTDPMV</sequence>
<gene>
    <name evidence="1" type="ORF">BTO20_33605</name>
</gene>
<protein>
    <submittedName>
        <fullName evidence="1">Uncharacterized protein</fullName>
    </submittedName>
</protein>
<dbReference type="AlphaFoldDB" id="A0A1Y0CC59"/>
<name>A0A1Y0CC59_9MYCO</name>
<accession>A0A1Y0CC59</accession>
<reference evidence="1 2" key="1">
    <citation type="submission" date="2017-04" db="EMBL/GenBank/DDBJ databases">
        <title>Whole Genome Sequence of 1,4-Dioxane Degrading Bacterium Mycobacterium dioxanotrophicus PH-06.</title>
        <authorList>
            <person name="He Y."/>
        </authorList>
    </citation>
    <scope>NUCLEOTIDE SEQUENCE [LARGE SCALE GENOMIC DNA]</scope>
    <source>
        <strain evidence="1 2">PH-06</strain>
    </source>
</reference>
<evidence type="ECO:0000313" key="2">
    <source>
        <dbReference type="Proteomes" id="UP000195331"/>
    </source>
</evidence>
<keyword evidence="2" id="KW-1185">Reference proteome</keyword>
<dbReference type="KEGG" id="mdx:BTO20_33605"/>
<dbReference type="OrthoDB" id="3825591at2"/>